<dbReference type="Proteomes" id="UP000253919">
    <property type="component" value="Unassembled WGS sequence"/>
</dbReference>
<keyword evidence="3" id="KW-1185">Reference proteome</keyword>
<feature type="transmembrane region" description="Helical" evidence="1">
    <location>
        <begin position="21"/>
        <end position="47"/>
    </location>
</feature>
<evidence type="ECO:0000313" key="2">
    <source>
        <dbReference type="EMBL" id="RDC66117.1"/>
    </source>
</evidence>
<keyword evidence="1" id="KW-0812">Transmembrane</keyword>
<comment type="caution">
    <text evidence="2">The sequence shown here is derived from an EMBL/GenBank/DDBJ whole genome shotgun (WGS) entry which is preliminary data.</text>
</comment>
<reference evidence="2 3" key="1">
    <citation type="submission" date="2018-04" db="EMBL/GenBank/DDBJ databases">
        <title>Adhaeribacter sp. HMF7616 genome sequencing and assembly.</title>
        <authorList>
            <person name="Kang H."/>
            <person name="Kang J."/>
            <person name="Cha I."/>
            <person name="Kim H."/>
            <person name="Joh K."/>
        </authorList>
    </citation>
    <scope>NUCLEOTIDE SEQUENCE [LARGE SCALE GENOMIC DNA]</scope>
    <source>
        <strain evidence="2 3">HMF7616</strain>
    </source>
</reference>
<dbReference type="OrthoDB" id="7067875at2"/>
<dbReference type="RefSeq" id="WP_115375020.1">
    <property type="nucleotide sequence ID" value="NZ_QASA01000001.1"/>
</dbReference>
<proteinExistence type="predicted"/>
<sequence length="264" mass="30754">MKTSTASPNKDLKANLILKNNYLRSLLLFFLSFLFILIVIAIDIIFIHNHSVSGLWEGGFLHRNFIYELIEENKPQFNELYLTRTALIGSSSFLLIYGIKLFSHSKKEQCINDNTKENTIELFAQGRIPVKIKKAIILTVISCSITFIALFIKNPEKFSDISREDQLIEIITAYLFFLSSAIFIYLSFKLKHQLISEYKSVLAISILFGLCFFVIGMEEISWFQRIFTIKTPKIFEGNIQNEMNLHNFYSNETENVFYFFHLFS</sequence>
<feature type="transmembrane region" description="Helical" evidence="1">
    <location>
        <begin position="200"/>
        <end position="217"/>
    </location>
</feature>
<gene>
    <name evidence="2" type="ORF">AHMF7616_04748</name>
</gene>
<feature type="transmembrane region" description="Helical" evidence="1">
    <location>
        <begin position="167"/>
        <end position="188"/>
    </location>
</feature>
<name>A0A369QSC3_9BACT</name>
<dbReference type="AlphaFoldDB" id="A0A369QSC3"/>
<feature type="transmembrane region" description="Helical" evidence="1">
    <location>
        <begin position="81"/>
        <end position="99"/>
    </location>
</feature>
<evidence type="ECO:0000256" key="1">
    <source>
        <dbReference type="SAM" id="Phobius"/>
    </source>
</evidence>
<keyword evidence="1" id="KW-0472">Membrane</keyword>
<accession>A0A369QSC3</accession>
<organism evidence="2 3">
    <name type="scientific">Adhaeribacter pallidiroseus</name>
    <dbReference type="NCBI Taxonomy" id="2072847"/>
    <lineage>
        <taxon>Bacteria</taxon>
        <taxon>Pseudomonadati</taxon>
        <taxon>Bacteroidota</taxon>
        <taxon>Cytophagia</taxon>
        <taxon>Cytophagales</taxon>
        <taxon>Hymenobacteraceae</taxon>
        <taxon>Adhaeribacter</taxon>
    </lineage>
</organism>
<feature type="transmembrane region" description="Helical" evidence="1">
    <location>
        <begin position="135"/>
        <end position="152"/>
    </location>
</feature>
<keyword evidence="1" id="KW-1133">Transmembrane helix</keyword>
<protein>
    <submittedName>
        <fullName evidence="2">Uncharacterized protein</fullName>
    </submittedName>
</protein>
<evidence type="ECO:0000313" key="3">
    <source>
        <dbReference type="Proteomes" id="UP000253919"/>
    </source>
</evidence>
<dbReference type="EMBL" id="QASA01000001">
    <property type="protein sequence ID" value="RDC66117.1"/>
    <property type="molecule type" value="Genomic_DNA"/>
</dbReference>